<dbReference type="GO" id="GO:0004577">
    <property type="term" value="F:N-acetylglucosaminyldiphosphodolichol N-acetylglucosaminyltransferase activity"/>
    <property type="evidence" value="ECO:0007669"/>
    <property type="project" value="TreeGrafter"/>
</dbReference>
<comment type="similarity">
    <text evidence="2">Belongs to the ALG14 family.</text>
</comment>
<dbReference type="OrthoDB" id="17098at2759"/>
<evidence type="ECO:0000256" key="2">
    <source>
        <dbReference type="ARBA" id="ARBA00009731"/>
    </source>
</evidence>
<evidence type="ECO:0000256" key="4">
    <source>
        <dbReference type="ARBA" id="ARBA00022692"/>
    </source>
</evidence>
<evidence type="ECO:0000256" key="7">
    <source>
        <dbReference type="ARBA" id="ARBA00023136"/>
    </source>
</evidence>
<keyword evidence="9" id="KW-0808">Transferase</keyword>
<evidence type="ECO:0000313" key="9">
    <source>
        <dbReference type="EMBL" id="KAA8499696.1"/>
    </source>
</evidence>
<accession>A0A5J4Z7K0</accession>
<keyword evidence="4 8" id="KW-0812">Transmembrane</keyword>
<comment type="subcellular location">
    <subcellularLocation>
        <location evidence="1">Endoplasmic reticulum membrane</location>
        <topology evidence="1">Single-pass membrane protein</topology>
    </subcellularLocation>
</comment>
<dbReference type="InterPro" id="IPR013969">
    <property type="entry name" value="Oligosacch_biosynth_Alg14"/>
</dbReference>
<dbReference type="GO" id="GO:0043541">
    <property type="term" value="C:UDP-N-acetylglucosamine transferase complex"/>
    <property type="evidence" value="ECO:0007669"/>
    <property type="project" value="TreeGrafter"/>
</dbReference>
<dbReference type="Proteomes" id="UP000324585">
    <property type="component" value="Unassembled WGS sequence"/>
</dbReference>
<evidence type="ECO:0000256" key="8">
    <source>
        <dbReference type="SAM" id="Phobius"/>
    </source>
</evidence>
<feature type="transmembrane region" description="Helical" evidence="8">
    <location>
        <begin position="12"/>
        <end position="32"/>
    </location>
</feature>
<evidence type="ECO:0000256" key="3">
    <source>
        <dbReference type="ARBA" id="ARBA00017467"/>
    </source>
</evidence>
<keyword evidence="7 8" id="KW-0472">Membrane</keyword>
<dbReference type="PANTHER" id="PTHR12154:SF4">
    <property type="entry name" value="UDP-N-ACETYLGLUCOSAMINE TRANSFERASE SUBUNIT ALG14 HOMOLOG"/>
    <property type="match status" value="1"/>
</dbReference>
<dbReference type="PANTHER" id="PTHR12154">
    <property type="entry name" value="GLYCOSYL TRANSFERASE-RELATED"/>
    <property type="match status" value="1"/>
</dbReference>
<name>A0A5J4Z7K0_PORPP</name>
<dbReference type="EMBL" id="VRMN01000001">
    <property type="protein sequence ID" value="KAA8499696.1"/>
    <property type="molecule type" value="Genomic_DNA"/>
</dbReference>
<keyword evidence="6 8" id="KW-1133">Transmembrane helix</keyword>
<dbReference type="OMA" id="CRIVFIE"/>
<evidence type="ECO:0000313" key="10">
    <source>
        <dbReference type="Proteomes" id="UP000324585"/>
    </source>
</evidence>
<keyword evidence="10" id="KW-1185">Reference proteome</keyword>
<proteinExistence type="inferred from homology"/>
<sequence length="262" mass="28887">MSGQESDVGHVVSAALAAAVFLSVLTSLCLLASNNIRRRRKLVARTSSAEANMPPESLSLDPLPHACGNGAGHKPTIMFVLGSGGHTAEMLHFVRDWFRCMPTFDENQRGIAYKFVFVVASTDNHSEQKVLELFKDAARGASHVEYEVAKIPRAREVRQSWVTSVFTTFIALLSSVIVYLKHRPDVLVCNGPGTCVPMCACALFGRAVAVATTSVIYVESVARVRHLSLSGKLLYWLVDRFIVQWPHLQQTHPLSEYHGRLT</sequence>
<dbReference type="GO" id="GO:0006488">
    <property type="term" value="P:dolichol-linked oligosaccharide biosynthetic process"/>
    <property type="evidence" value="ECO:0007669"/>
    <property type="project" value="InterPro"/>
</dbReference>
<evidence type="ECO:0000256" key="5">
    <source>
        <dbReference type="ARBA" id="ARBA00022824"/>
    </source>
</evidence>
<evidence type="ECO:0000256" key="6">
    <source>
        <dbReference type="ARBA" id="ARBA00022989"/>
    </source>
</evidence>
<dbReference type="Pfam" id="PF08660">
    <property type="entry name" value="Alg14"/>
    <property type="match status" value="1"/>
</dbReference>
<comment type="caution">
    <text evidence="9">The sequence shown here is derived from an EMBL/GenBank/DDBJ whole genome shotgun (WGS) entry which is preliminary data.</text>
</comment>
<protein>
    <recommendedName>
        <fullName evidence="3">UDP-N-acetylglucosamine transferase subunit ALG14</fullName>
    </recommendedName>
</protein>
<feature type="transmembrane region" description="Helical" evidence="8">
    <location>
        <begin position="160"/>
        <end position="180"/>
    </location>
</feature>
<evidence type="ECO:0000256" key="1">
    <source>
        <dbReference type="ARBA" id="ARBA00004389"/>
    </source>
</evidence>
<keyword evidence="5" id="KW-0256">Endoplasmic reticulum</keyword>
<organism evidence="9 10">
    <name type="scientific">Porphyridium purpureum</name>
    <name type="common">Red alga</name>
    <name type="synonym">Porphyridium cruentum</name>
    <dbReference type="NCBI Taxonomy" id="35688"/>
    <lineage>
        <taxon>Eukaryota</taxon>
        <taxon>Rhodophyta</taxon>
        <taxon>Bangiophyceae</taxon>
        <taxon>Porphyridiales</taxon>
        <taxon>Porphyridiaceae</taxon>
        <taxon>Porphyridium</taxon>
    </lineage>
</organism>
<reference evidence="10" key="1">
    <citation type="journal article" date="2019" name="Nat. Commun.">
        <title>Expansion of phycobilisome linker gene families in mesophilic red algae.</title>
        <authorList>
            <person name="Lee J."/>
            <person name="Kim D."/>
            <person name="Bhattacharya D."/>
            <person name="Yoon H.S."/>
        </authorList>
    </citation>
    <scope>NUCLEOTIDE SEQUENCE [LARGE SCALE GENOMIC DNA]</scope>
    <source>
        <strain evidence="10">CCMP 1328</strain>
    </source>
</reference>
<dbReference type="Gene3D" id="3.40.50.2000">
    <property type="entry name" value="Glycogen Phosphorylase B"/>
    <property type="match status" value="1"/>
</dbReference>
<gene>
    <name evidence="9" type="ORF">FVE85_7281</name>
</gene>
<dbReference type="AlphaFoldDB" id="A0A5J4Z7K0"/>